<name>A0AA96WXW2_9CYAN</name>
<protein>
    <submittedName>
        <fullName evidence="4">Urea ABC transporter substrate-binding protein</fullName>
    </submittedName>
</protein>
<dbReference type="AlphaFoldDB" id="A0AA96WXW2"/>
<dbReference type="Pfam" id="PF13458">
    <property type="entry name" value="Peripla_BP_6"/>
    <property type="match status" value="1"/>
</dbReference>
<dbReference type="InterPro" id="IPR028081">
    <property type="entry name" value="Leu-bd"/>
</dbReference>
<reference evidence="4" key="1">
    <citation type="submission" date="2020-05" db="EMBL/GenBank/DDBJ databases">
        <authorList>
            <person name="Zhu T."/>
            <person name="Keshari N."/>
            <person name="Lu X."/>
        </authorList>
    </citation>
    <scope>NUCLEOTIDE SEQUENCE</scope>
    <source>
        <strain evidence="4">NK1-12</strain>
    </source>
</reference>
<dbReference type="SUPFAM" id="SSF53822">
    <property type="entry name" value="Periplasmic binding protein-like I"/>
    <property type="match status" value="1"/>
</dbReference>
<evidence type="ECO:0000313" key="4">
    <source>
        <dbReference type="EMBL" id="WNZ26622.1"/>
    </source>
</evidence>
<dbReference type="InterPro" id="IPR019968">
    <property type="entry name" value="Urea_ABC_transptr_substrate-bd"/>
</dbReference>
<evidence type="ECO:0000259" key="3">
    <source>
        <dbReference type="Pfam" id="PF13458"/>
    </source>
</evidence>
<dbReference type="InterPro" id="IPR028082">
    <property type="entry name" value="Peripla_BP_I"/>
</dbReference>
<dbReference type="Gene3D" id="3.40.50.2300">
    <property type="match status" value="2"/>
</dbReference>
<keyword evidence="2" id="KW-0732">Signal</keyword>
<proteinExistence type="inferred from homology"/>
<sequence>MKVGQLQDQTGDFAVLGIQKYHAAQLAIEEINKNGGLLDKQLELISYDTQSDNRRYQELARKLILEDKVDVIHGAFTSASREAIRPIMEQYGMLYFYNNEYEGGVCSANTFITGPGGDQQITTLIPEMIKQYGSRIYTIAADYNFGQITAKWIRATAEKNGGQIIGEEFIPLDVSQFSSTIERIQKAKPNFLMTILIGAKQSSFYQQRVAAGLRVPMGSNVTMAAAYEHKRIPAPAMEDMYVTTNYMEELDTPASKAFVQKWRTKFPDDPYIGALAADEYIGVYLWAEGVKKAGTVEKAAVRKALETGISFDGPGGKVTIDPKTHNAILPIHLVKSDAQHNITFPKVFDAVAPDWLSKEKGCDLPNRPESTQYEPS</sequence>
<gene>
    <name evidence="4" type="ORF">HJG54_15615</name>
</gene>
<accession>A0AA96WXW2</accession>
<organism evidence="4">
    <name type="scientific">Leptolyngbya sp. NK1-12</name>
    <dbReference type="NCBI Taxonomy" id="2547451"/>
    <lineage>
        <taxon>Bacteria</taxon>
        <taxon>Bacillati</taxon>
        <taxon>Cyanobacteriota</taxon>
        <taxon>Cyanophyceae</taxon>
        <taxon>Leptolyngbyales</taxon>
        <taxon>Leptolyngbyaceae</taxon>
        <taxon>Leptolyngbya group</taxon>
        <taxon>Leptolyngbya</taxon>
    </lineage>
</organism>
<dbReference type="PANTHER" id="PTHR47628">
    <property type="match status" value="1"/>
</dbReference>
<dbReference type="NCBIfam" id="TIGR03669">
    <property type="entry name" value="urea_ABC_arch"/>
    <property type="match status" value="1"/>
</dbReference>
<evidence type="ECO:0000256" key="2">
    <source>
        <dbReference type="ARBA" id="ARBA00022729"/>
    </source>
</evidence>
<dbReference type="CDD" id="cd06356">
    <property type="entry name" value="PBP1_amide_urea_BP-like"/>
    <property type="match status" value="1"/>
</dbReference>
<dbReference type="PANTHER" id="PTHR47628:SF1">
    <property type="entry name" value="ALIPHATIC AMIDASE EXPRESSION-REGULATING PROTEIN"/>
    <property type="match status" value="1"/>
</dbReference>
<feature type="domain" description="Leucine-binding protein" evidence="3">
    <location>
        <begin position="2"/>
        <end position="338"/>
    </location>
</feature>
<comment type="similarity">
    <text evidence="1">Belongs to the leucine-binding protein family.</text>
</comment>
<dbReference type="EMBL" id="CP053586">
    <property type="protein sequence ID" value="WNZ26622.1"/>
    <property type="molecule type" value="Genomic_DNA"/>
</dbReference>
<evidence type="ECO:0000256" key="1">
    <source>
        <dbReference type="ARBA" id="ARBA00010062"/>
    </source>
</evidence>